<accession>A0AAN8T3Y7</accession>
<keyword evidence="2" id="KW-1185">Reference proteome</keyword>
<evidence type="ECO:0000313" key="2">
    <source>
        <dbReference type="Proteomes" id="UP001371456"/>
    </source>
</evidence>
<gene>
    <name evidence="1" type="ORF">RDI58_023537</name>
</gene>
<dbReference type="AlphaFoldDB" id="A0AAN8T3Y7"/>
<comment type="caution">
    <text evidence="1">The sequence shown here is derived from an EMBL/GenBank/DDBJ whole genome shotgun (WGS) entry which is preliminary data.</text>
</comment>
<dbReference type="Proteomes" id="UP001371456">
    <property type="component" value="Unassembled WGS sequence"/>
</dbReference>
<dbReference type="EMBL" id="JBANQN010000009">
    <property type="protein sequence ID" value="KAK6781353.1"/>
    <property type="molecule type" value="Genomic_DNA"/>
</dbReference>
<organism evidence="1 2">
    <name type="scientific">Solanum bulbocastanum</name>
    <name type="common">Wild potato</name>
    <dbReference type="NCBI Taxonomy" id="147425"/>
    <lineage>
        <taxon>Eukaryota</taxon>
        <taxon>Viridiplantae</taxon>
        <taxon>Streptophyta</taxon>
        <taxon>Embryophyta</taxon>
        <taxon>Tracheophyta</taxon>
        <taxon>Spermatophyta</taxon>
        <taxon>Magnoliopsida</taxon>
        <taxon>eudicotyledons</taxon>
        <taxon>Gunneridae</taxon>
        <taxon>Pentapetalae</taxon>
        <taxon>asterids</taxon>
        <taxon>lamiids</taxon>
        <taxon>Solanales</taxon>
        <taxon>Solanaceae</taxon>
        <taxon>Solanoideae</taxon>
        <taxon>Solaneae</taxon>
        <taxon>Solanum</taxon>
    </lineage>
</organism>
<sequence>MEKVFTTAYSAFIHSSCYFGTVQRTRGVERLSTMLRR</sequence>
<protein>
    <submittedName>
        <fullName evidence="1">Uncharacterized protein</fullName>
    </submittedName>
</protein>
<proteinExistence type="predicted"/>
<reference evidence="1 2" key="1">
    <citation type="submission" date="2024-02" db="EMBL/GenBank/DDBJ databases">
        <title>de novo genome assembly of Solanum bulbocastanum strain 11H21.</title>
        <authorList>
            <person name="Hosaka A.J."/>
        </authorList>
    </citation>
    <scope>NUCLEOTIDE SEQUENCE [LARGE SCALE GENOMIC DNA]</scope>
    <source>
        <tissue evidence="1">Young leaves</tissue>
    </source>
</reference>
<evidence type="ECO:0000313" key="1">
    <source>
        <dbReference type="EMBL" id="KAK6781353.1"/>
    </source>
</evidence>
<name>A0AAN8T3Y7_SOLBU</name>